<accession>A0A0L0RW13</accession>
<reference evidence="3" key="2">
    <citation type="submission" date="2009-11" db="EMBL/GenBank/DDBJ databases">
        <title>The Genome Sequence of Allomyces macrogynus strain ATCC 38327.</title>
        <authorList>
            <consortium name="The Broad Institute Genome Sequencing Platform"/>
            <person name="Russ C."/>
            <person name="Cuomo C."/>
            <person name="Shea T."/>
            <person name="Young S.K."/>
            <person name="Zeng Q."/>
            <person name="Koehrsen M."/>
            <person name="Haas B."/>
            <person name="Borodovsky M."/>
            <person name="Guigo R."/>
            <person name="Alvarado L."/>
            <person name="Berlin A."/>
            <person name="Borenstein D."/>
            <person name="Chen Z."/>
            <person name="Engels R."/>
            <person name="Freedman E."/>
            <person name="Gellesch M."/>
            <person name="Goldberg J."/>
            <person name="Griggs A."/>
            <person name="Gujja S."/>
            <person name="Heiman D."/>
            <person name="Hepburn T."/>
            <person name="Howarth C."/>
            <person name="Jen D."/>
            <person name="Larson L."/>
            <person name="Lewis B."/>
            <person name="Mehta T."/>
            <person name="Park D."/>
            <person name="Pearson M."/>
            <person name="Roberts A."/>
            <person name="Saif S."/>
            <person name="Shenoy N."/>
            <person name="Sisk P."/>
            <person name="Stolte C."/>
            <person name="Sykes S."/>
            <person name="Walk T."/>
            <person name="White J."/>
            <person name="Yandava C."/>
            <person name="Burger G."/>
            <person name="Gray M.W."/>
            <person name="Holland P.W.H."/>
            <person name="King N."/>
            <person name="Lang F.B.F."/>
            <person name="Roger A.J."/>
            <person name="Ruiz-Trillo I."/>
            <person name="Lander E."/>
            <person name="Nusbaum C."/>
        </authorList>
    </citation>
    <scope>NUCLEOTIDE SEQUENCE [LARGE SCALE GENOMIC DNA]</scope>
    <source>
        <strain evidence="3">ATCC 38327</strain>
    </source>
</reference>
<dbReference type="Proteomes" id="UP000054350">
    <property type="component" value="Unassembled WGS sequence"/>
</dbReference>
<feature type="region of interest" description="Disordered" evidence="1">
    <location>
        <begin position="52"/>
        <end position="106"/>
    </location>
</feature>
<keyword evidence="3" id="KW-1185">Reference proteome</keyword>
<protein>
    <submittedName>
        <fullName evidence="2">Uncharacterized protein</fullName>
    </submittedName>
</protein>
<dbReference type="VEuPathDB" id="FungiDB:AMAG_17676"/>
<dbReference type="AlphaFoldDB" id="A0A0L0RW13"/>
<organism evidence="2 3">
    <name type="scientific">Allomyces macrogynus (strain ATCC 38327)</name>
    <name type="common">Allomyces javanicus var. macrogynus</name>
    <dbReference type="NCBI Taxonomy" id="578462"/>
    <lineage>
        <taxon>Eukaryota</taxon>
        <taxon>Fungi</taxon>
        <taxon>Fungi incertae sedis</taxon>
        <taxon>Blastocladiomycota</taxon>
        <taxon>Blastocladiomycetes</taxon>
        <taxon>Blastocladiales</taxon>
        <taxon>Blastocladiaceae</taxon>
        <taxon>Allomyces</taxon>
    </lineage>
</organism>
<name>A0A0L0RW13_ALLM3</name>
<feature type="compositionally biased region" description="Low complexity" evidence="1">
    <location>
        <begin position="52"/>
        <end position="68"/>
    </location>
</feature>
<evidence type="ECO:0000313" key="2">
    <source>
        <dbReference type="EMBL" id="KNE54488.1"/>
    </source>
</evidence>
<reference evidence="2 3" key="1">
    <citation type="submission" date="2009-11" db="EMBL/GenBank/DDBJ databases">
        <title>Annotation of Allomyces macrogynus ATCC 38327.</title>
        <authorList>
            <consortium name="The Broad Institute Genome Sequencing Platform"/>
            <person name="Russ C."/>
            <person name="Cuomo C."/>
            <person name="Burger G."/>
            <person name="Gray M.W."/>
            <person name="Holland P.W.H."/>
            <person name="King N."/>
            <person name="Lang F.B.F."/>
            <person name="Roger A.J."/>
            <person name="Ruiz-Trillo I."/>
            <person name="Young S.K."/>
            <person name="Zeng Q."/>
            <person name="Gargeya S."/>
            <person name="Fitzgerald M."/>
            <person name="Haas B."/>
            <person name="Abouelleil A."/>
            <person name="Alvarado L."/>
            <person name="Arachchi H.M."/>
            <person name="Berlin A."/>
            <person name="Chapman S.B."/>
            <person name="Gearin G."/>
            <person name="Goldberg J."/>
            <person name="Griggs A."/>
            <person name="Gujja S."/>
            <person name="Hansen M."/>
            <person name="Heiman D."/>
            <person name="Howarth C."/>
            <person name="Larimer J."/>
            <person name="Lui A."/>
            <person name="MacDonald P.J.P."/>
            <person name="McCowen C."/>
            <person name="Montmayeur A."/>
            <person name="Murphy C."/>
            <person name="Neiman D."/>
            <person name="Pearson M."/>
            <person name="Priest M."/>
            <person name="Roberts A."/>
            <person name="Saif S."/>
            <person name="Shea T."/>
            <person name="Sisk P."/>
            <person name="Stolte C."/>
            <person name="Sykes S."/>
            <person name="Wortman J."/>
            <person name="Nusbaum C."/>
            <person name="Birren B."/>
        </authorList>
    </citation>
    <scope>NUCLEOTIDE SEQUENCE [LARGE SCALE GENOMIC DNA]</scope>
    <source>
        <strain evidence="2 3">ATCC 38327</strain>
    </source>
</reference>
<evidence type="ECO:0000313" key="3">
    <source>
        <dbReference type="Proteomes" id="UP000054350"/>
    </source>
</evidence>
<evidence type="ECO:0000256" key="1">
    <source>
        <dbReference type="SAM" id="MobiDB-lite"/>
    </source>
</evidence>
<sequence>MVCRIDVFRTRALHSTVAQCRCAKKTSALPDRSRITGVRLAKVAYSSASSKSVSRMRMMARSRVSGMAKGHDCSARIADDSSGTISGAEGMGASGARAAETGRNGA</sequence>
<gene>
    <name evidence="2" type="ORF">AMAG_17676</name>
</gene>
<feature type="compositionally biased region" description="Basic and acidic residues" evidence="1">
    <location>
        <begin position="69"/>
        <end position="79"/>
    </location>
</feature>
<proteinExistence type="predicted"/>
<dbReference type="EMBL" id="GG745328">
    <property type="protein sequence ID" value="KNE54488.1"/>
    <property type="molecule type" value="Genomic_DNA"/>
</dbReference>